<dbReference type="RefSeq" id="WP_063364322.1">
    <property type="nucleotide sequence ID" value="NZ_AUXZ01000141.1"/>
</dbReference>
<dbReference type="PATRIC" id="fig|1365251.3.peg.5246"/>
<dbReference type="PANTHER" id="PTHR30537:SF74">
    <property type="entry name" value="HTH-TYPE TRANSCRIPTIONAL REGULATOR TRPI"/>
    <property type="match status" value="1"/>
</dbReference>
<evidence type="ECO:0000313" key="7">
    <source>
        <dbReference type="Proteomes" id="UP000076503"/>
    </source>
</evidence>
<evidence type="ECO:0000256" key="2">
    <source>
        <dbReference type="ARBA" id="ARBA00023015"/>
    </source>
</evidence>
<evidence type="ECO:0000259" key="5">
    <source>
        <dbReference type="PROSITE" id="PS50931"/>
    </source>
</evidence>
<dbReference type="EMBL" id="AUXZ01000141">
    <property type="protein sequence ID" value="KZN44473.1"/>
    <property type="molecule type" value="Genomic_DNA"/>
</dbReference>
<accession>A0A162A5G7</accession>
<feature type="domain" description="HTH lysR-type" evidence="5">
    <location>
        <begin position="6"/>
        <end position="63"/>
    </location>
</feature>
<dbReference type="InterPro" id="IPR058163">
    <property type="entry name" value="LysR-type_TF_proteobact-type"/>
</dbReference>
<dbReference type="InterPro" id="IPR005119">
    <property type="entry name" value="LysR_subst-bd"/>
</dbReference>
<evidence type="ECO:0000256" key="4">
    <source>
        <dbReference type="ARBA" id="ARBA00023163"/>
    </source>
</evidence>
<gene>
    <name evidence="6" type="ORF">N476_05615</name>
</gene>
<protein>
    <recommendedName>
        <fullName evidence="5">HTH lysR-type domain-containing protein</fullName>
    </recommendedName>
</protein>
<comment type="similarity">
    <text evidence="1">Belongs to the LysR transcriptional regulatory family.</text>
</comment>
<evidence type="ECO:0000313" key="6">
    <source>
        <dbReference type="EMBL" id="KZN44473.1"/>
    </source>
</evidence>
<sequence>MSNLNLSLTALYTFSVVAKELNFTVAAGILHISPSAVSHQMKLLESQLGMSLFHRKSKGVILTPEAVRLYEHVSKGFNVLEHGVVAARRSTQVKRIVLAVIPSLLEHWLIPKLGEFYQCYPHIELNLIAQDQLIDFNCHHVDAHLHFGHGQYQGLNCTRLASEWAYPVCSPNYLKALDEDAPLLSYQGGMEDAPGCINWQTWLEQHYVDGIPNQNIRTFSHLGHTLTAAKYSQGIALGWHHIAIEMLAQGALVKLPYEPMLMPFSYFFVTDQNTCNSEALTCLLTWLKLKFIESSLKIEPN</sequence>
<dbReference type="InterPro" id="IPR036388">
    <property type="entry name" value="WH-like_DNA-bd_sf"/>
</dbReference>
<dbReference type="AlphaFoldDB" id="A0A162A5G7"/>
<dbReference type="Gene3D" id="3.40.190.10">
    <property type="entry name" value="Periplasmic binding protein-like II"/>
    <property type="match status" value="2"/>
</dbReference>
<dbReference type="SUPFAM" id="SSF53850">
    <property type="entry name" value="Periplasmic binding protein-like II"/>
    <property type="match status" value="1"/>
</dbReference>
<dbReference type="OrthoDB" id="5723059at2"/>
<dbReference type="SUPFAM" id="SSF46785">
    <property type="entry name" value="Winged helix' DNA-binding domain"/>
    <property type="match status" value="1"/>
</dbReference>
<organism evidence="6 7">
    <name type="scientific">Pseudoalteromonas luteoviolacea H33</name>
    <dbReference type="NCBI Taxonomy" id="1365251"/>
    <lineage>
        <taxon>Bacteria</taxon>
        <taxon>Pseudomonadati</taxon>
        <taxon>Pseudomonadota</taxon>
        <taxon>Gammaproteobacteria</taxon>
        <taxon>Alteromonadales</taxon>
        <taxon>Pseudoalteromonadaceae</taxon>
        <taxon>Pseudoalteromonas</taxon>
    </lineage>
</organism>
<name>A0A162A5G7_9GAMM</name>
<dbReference type="CDD" id="cd08432">
    <property type="entry name" value="PBP2_GcdR_TrpI_HvrB_AmpR_like"/>
    <property type="match status" value="1"/>
</dbReference>
<dbReference type="InterPro" id="IPR036390">
    <property type="entry name" value="WH_DNA-bd_sf"/>
</dbReference>
<keyword evidence="2" id="KW-0805">Transcription regulation</keyword>
<dbReference type="PRINTS" id="PR00039">
    <property type="entry name" value="HTHLYSR"/>
</dbReference>
<evidence type="ECO:0000256" key="1">
    <source>
        <dbReference type="ARBA" id="ARBA00009437"/>
    </source>
</evidence>
<dbReference type="Pfam" id="PF03466">
    <property type="entry name" value="LysR_substrate"/>
    <property type="match status" value="1"/>
</dbReference>
<dbReference type="Proteomes" id="UP000076503">
    <property type="component" value="Unassembled WGS sequence"/>
</dbReference>
<dbReference type="PROSITE" id="PS50931">
    <property type="entry name" value="HTH_LYSR"/>
    <property type="match status" value="1"/>
</dbReference>
<dbReference type="InterPro" id="IPR000847">
    <property type="entry name" value="LysR_HTH_N"/>
</dbReference>
<dbReference type="GO" id="GO:0003700">
    <property type="term" value="F:DNA-binding transcription factor activity"/>
    <property type="evidence" value="ECO:0007669"/>
    <property type="project" value="InterPro"/>
</dbReference>
<reference evidence="6 7" key="1">
    <citation type="submission" date="2013-07" db="EMBL/GenBank/DDBJ databases">
        <title>Comparative Genomic and Metabolomic Analysis of Twelve Strains of Pseudoalteromonas luteoviolacea.</title>
        <authorList>
            <person name="Vynne N.G."/>
            <person name="Mansson M."/>
            <person name="Gram L."/>
        </authorList>
    </citation>
    <scope>NUCLEOTIDE SEQUENCE [LARGE SCALE GENOMIC DNA]</scope>
    <source>
        <strain evidence="6 7">H33</strain>
    </source>
</reference>
<keyword evidence="4" id="KW-0804">Transcription</keyword>
<dbReference type="GO" id="GO:0043565">
    <property type="term" value="F:sequence-specific DNA binding"/>
    <property type="evidence" value="ECO:0007669"/>
    <property type="project" value="TreeGrafter"/>
</dbReference>
<dbReference type="Pfam" id="PF00126">
    <property type="entry name" value="HTH_1"/>
    <property type="match status" value="1"/>
</dbReference>
<dbReference type="PANTHER" id="PTHR30537">
    <property type="entry name" value="HTH-TYPE TRANSCRIPTIONAL REGULATOR"/>
    <property type="match status" value="1"/>
</dbReference>
<proteinExistence type="inferred from homology"/>
<keyword evidence="3" id="KW-0238">DNA-binding</keyword>
<dbReference type="Gene3D" id="1.10.10.10">
    <property type="entry name" value="Winged helix-like DNA-binding domain superfamily/Winged helix DNA-binding domain"/>
    <property type="match status" value="1"/>
</dbReference>
<evidence type="ECO:0000256" key="3">
    <source>
        <dbReference type="ARBA" id="ARBA00023125"/>
    </source>
</evidence>
<comment type="caution">
    <text evidence="6">The sequence shown here is derived from an EMBL/GenBank/DDBJ whole genome shotgun (WGS) entry which is preliminary data.</text>
</comment>
<dbReference type="GO" id="GO:0006351">
    <property type="term" value="P:DNA-templated transcription"/>
    <property type="evidence" value="ECO:0007669"/>
    <property type="project" value="TreeGrafter"/>
</dbReference>